<feature type="transmembrane region" description="Helical" evidence="7">
    <location>
        <begin position="490"/>
        <end position="510"/>
    </location>
</feature>
<comment type="subcellular location">
    <subcellularLocation>
        <location evidence="1">Cell membrane</location>
        <topology evidence="1">Multi-pass membrane protein</topology>
    </subcellularLocation>
</comment>
<feature type="transmembrane region" description="Helical" evidence="7">
    <location>
        <begin position="352"/>
        <end position="375"/>
    </location>
</feature>
<dbReference type="InterPro" id="IPR025857">
    <property type="entry name" value="MacB_PCD"/>
</dbReference>
<keyword evidence="4 7" id="KW-1133">Transmembrane helix</keyword>
<dbReference type="Pfam" id="PF02687">
    <property type="entry name" value="FtsX"/>
    <property type="match status" value="2"/>
</dbReference>
<feature type="transmembrane region" description="Helical" evidence="7">
    <location>
        <begin position="258"/>
        <end position="279"/>
    </location>
</feature>
<feature type="transmembrane region" description="Helical" evidence="7">
    <location>
        <begin position="404"/>
        <end position="423"/>
    </location>
</feature>
<feature type="transmembrane region" description="Helical" evidence="7">
    <location>
        <begin position="773"/>
        <end position="802"/>
    </location>
</feature>
<dbReference type="InterPro" id="IPR050250">
    <property type="entry name" value="Macrolide_Exporter_MacB"/>
</dbReference>
<keyword evidence="3 7" id="KW-0812">Transmembrane</keyword>
<dbReference type="PANTHER" id="PTHR30572">
    <property type="entry name" value="MEMBRANE COMPONENT OF TRANSPORTER-RELATED"/>
    <property type="match status" value="1"/>
</dbReference>
<evidence type="ECO:0000259" key="9">
    <source>
        <dbReference type="Pfam" id="PF12704"/>
    </source>
</evidence>
<dbReference type="PANTHER" id="PTHR30572:SF4">
    <property type="entry name" value="ABC TRANSPORTER PERMEASE YTRF"/>
    <property type="match status" value="1"/>
</dbReference>
<reference evidence="11" key="1">
    <citation type="submission" date="2013-02" db="EMBL/GenBank/DDBJ databases">
        <title>The complete genome sequence of Corynebacterium casei LMG S-19264 (=DSM 44701).</title>
        <authorList>
            <person name="Ruckert C."/>
            <person name="Albersmeier A."/>
            <person name="Kalinowski J."/>
        </authorList>
    </citation>
    <scope>NUCLEOTIDE SEQUENCE [LARGE SCALE GENOMIC DNA]</scope>
    <source>
        <strain evidence="11">LMG S-19264</strain>
    </source>
</reference>
<dbReference type="Pfam" id="PF12704">
    <property type="entry name" value="MacB_PCD"/>
    <property type="match status" value="2"/>
</dbReference>
<keyword evidence="5 7" id="KW-0472">Membrane</keyword>
<feature type="transmembrane region" description="Helical" evidence="7">
    <location>
        <begin position="20"/>
        <end position="42"/>
    </location>
</feature>
<evidence type="ECO:0000256" key="5">
    <source>
        <dbReference type="ARBA" id="ARBA00023136"/>
    </source>
</evidence>
<organism evidence="10 11">
    <name type="scientific">Corynebacterium casei LMG S-19264</name>
    <dbReference type="NCBI Taxonomy" id="1285583"/>
    <lineage>
        <taxon>Bacteria</taxon>
        <taxon>Bacillati</taxon>
        <taxon>Actinomycetota</taxon>
        <taxon>Actinomycetes</taxon>
        <taxon>Mycobacteriales</taxon>
        <taxon>Corynebacteriaceae</taxon>
        <taxon>Corynebacterium</taxon>
    </lineage>
</organism>
<dbReference type="EMBL" id="CP004350">
    <property type="protein sequence ID" value="AHI20955.1"/>
    <property type="molecule type" value="Genomic_DNA"/>
</dbReference>
<evidence type="ECO:0000256" key="3">
    <source>
        <dbReference type="ARBA" id="ARBA00022692"/>
    </source>
</evidence>
<accession>A0ABM5PSD3</accession>
<evidence type="ECO:0000256" key="7">
    <source>
        <dbReference type="SAM" id="Phobius"/>
    </source>
</evidence>
<dbReference type="GeneID" id="82878500"/>
<name>A0ABM5PSD3_9CORY</name>
<evidence type="ECO:0000256" key="6">
    <source>
        <dbReference type="ARBA" id="ARBA00038076"/>
    </source>
</evidence>
<evidence type="ECO:0000256" key="1">
    <source>
        <dbReference type="ARBA" id="ARBA00004651"/>
    </source>
</evidence>
<feature type="domain" description="MacB-like periplasmic core" evidence="9">
    <location>
        <begin position="23"/>
        <end position="231"/>
    </location>
</feature>
<feature type="domain" description="ABC3 transporter permease C-terminal" evidence="8">
    <location>
        <begin position="730"/>
        <end position="847"/>
    </location>
</feature>
<dbReference type="RefSeq" id="WP_025388094.1">
    <property type="nucleotide sequence ID" value="NZ_CP004350.1"/>
</dbReference>
<sequence length="853" mass="89115">MASGSTMRKVSLRNILAHKLRLALTLLAVVLGTSFIAGSFMFTKTLSDTFDSAISSSFDGVDAAASPVEGGQGISEETRLAMAEDPEVGSVNIRGSQTVVAANEDSEAFQTGGGSSSLAPFYPEEDYVGEPFSMTEGEAPTGTDEVVINQGAVDEYDIAVGDTFVLVTPDEHINVEVSGIYEPAVSSGSSITLMMAEDGYLERFTANGSVSSLAVSGAEDVEPDALVEHLNNEYEVSAESGEKLAEEMTEAIAEGMQFINYFLIAFGLIALLVGTFIIANTFSMIVAQRTKEFALLRALGASRGQITRSVVTESVIVGFIGSAVGVLAGMGLVAIIKLVLSAQDMPMGSGLGLTPSAVIVPIVLGTIVTVISAWAPARRAGSVEPVEAMRTTESAAGSSLKVRTVIGLIVLVLGAVFAIWGTLWTDGSTGSRASLVGVGALFVIVGYFLAGPALSLPIVPAFGKVIGAPLGAIGSLAATNSKRNPRRTSATAFALTLGLALVTAIGMLGATMNSSIQDLMEDNVSSDYILSGPTDGSFPTPGNTPELAQETEGVASTTTAGMSPVLIDGQAAMNYGPQFQFTNYVDGNPEDMVTFEVVEGSMNLDETPGFIANTTVVEANGWEVGESYELTSPVNPTETRDVELIGIYEPNPIVEGFAVSKSAYEGMIPDGVSQMLFVGVSAEEGYDLDELRTNLEESMKDLIIVQVMTGEEYAGQATDMVTQMLSILYALLALAVIIAILGIVNTLTLGVIERRQEIGMLRAVGTQRRQIRTMITLEAVQIAVFGAVMGMLIGLGLGWAFIEVLADSGLENAVVPWAQLLIMLASSAVVGVIAAIWPSARAAKTPPLEAIAD</sequence>
<protein>
    <submittedName>
        <fullName evidence="10">ABC transport system, permease</fullName>
    </submittedName>
</protein>
<keyword evidence="11" id="KW-1185">Reference proteome</keyword>
<gene>
    <name evidence="10" type="ORF">CCASEI_12025</name>
</gene>
<feature type="transmembrane region" description="Helical" evidence="7">
    <location>
        <begin position="435"/>
        <end position="455"/>
    </location>
</feature>
<feature type="transmembrane region" description="Helical" evidence="7">
    <location>
        <begin position="814"/>
        <end position="837"/>
    </location>
</feature>
<proteinExistence type="inferred from homology"/>
<evidence type="ECO:0000256" key="2">
    <source>
        <dbReference type="ARBA" id="ARBA00022475"/>
    </source>
</evidence>
<feature type="transmembrane region" description="Helical" evidence="7">
    <location>
        <begin position="315"/>
        <end position="340"/>
    </location>
</feature>
<feature type="domain" description="ABC3 transporter permease C-terminal" evidence="8">
    <location>
        <begin position="265"/>
        <end position="385"/>
    </location>
</feature>
<feature type="transmembrane region" description="Helical" evidence="7">
    <location>
        <begin position="727"/>
        <end position="752"/>
    </location>
</feature>
<dbReference type="Proteomes" id="UP000019226">
    <property type="component" value="Chromosome"/>
</dbReference>
<feature type="domain" description="MacB-like periplasmic core" evidence="9">
    <location>
        <begin position="489"/>
        <end position="696"/>
    </location>
</feature>
<comment type="similarity">
    <text evidence="6">Belongs to the ABC-4 integral membrane protein family.</text>
</comment>
<evidence type="ECO:0000313" key="10">
    <source>
        <dbReference type="EMBL" id="AHI20955.1"/>
    </source>
</evidence>
<evidence type="ECO:0000259" key="8">
    <source>
        <dbReference type="Pfam" id="PF02687"/>
    </source>
</evidence>
<evidence type="ECO:0000313" key="11">
    <source>
        <dbReference type="Proteomes" id="UP000019226"/>
    </source>
</evidence>
<dbReference type="InterPro" id="IPR003838">
    <property type="entry name" value="ABC3_permease_C"/>
</dbReference>
<evidence type="ECO:0000256" key="4">
    <source>
        <dbReference type="ARBA" id="ARBA00022989"/>
    </source>
</evidence>
<keyword evidence="2" id="KW-1003">Cell membrane</keyword>